<feature type="region of interest" description="Disordered" evidence="1">
    <location>
        <begin position="520"/>
        <end position="637"/>
    </location>
</feature>
<dbReference type="STRING" id="1296120.A0A1B9H458"/>
<evidence type="ECO:0000313" key="4">
    <source>
        <dbReference type="Proteomes" id="UP000092666"/>
    </source>
</evidence>
<feature type="compositionally biased region" description="Polar residues" evidence="1">
    <location>
        <begin position="439"/>
        <end position="451"/>
    </location>
</feature>
<gene>
    <name evidence="3" type="ORF">I316_00279</name>
</gene>
<evidence type="ECO:0000256" key="1">
    <source>
        <dbReference type="SAM" id="MobiDB-lite"/>
    </source>
</evidence>
<dbReference type="GO" id="GO:0004525">
    <property type="term" value="F:ribonuclease III activity"/>
    <property type="evidence" value="ECO:0007669"/>
    <property type="project" value="InterPro"/>
</dbReference>
<feature type="region of interest" description="Disordered" evidence="1">
    <location>
        <begin position="439"/>
        <end position="508"/>
    </location>
</feature>
<dbReference type="InterPro" id="IPR036389">
    <property type="entry name" value="RNase_III_sf"/>
</dbReference>
<dbReference type="Gene3D" id="1.10.1520.10">
    <property type="entry name" value="Ribonuclease III domain"/>
    <property type="match status" value="1"/>
</dbReference>
<feature type="compositionally biased region" description="Polar residues" evidence="1">
    <location>
        <begin position="1136"/>
        <end position="1153"/>
    </location>
</feature>
<evidence type="ECO:0000259" key="2">
    <source>
        <dbReference type="PROSITE" id="PS50142"/>
    </source>
</evidence>
<feature type="compositionally biased region" description="Polar residues" evidence="1">
    <location>
        <begin position="1090"/>
        <end position="1102"/>
    </location>
</feature>
<feature type="region of interest" description="Disordered" evidence="1">
    <location>
        <begin position="1122"/>
        <end position="1168"/>
    </location>
</feature>
<dbReference type="SMART" id="SM00535">
    <property type="entry name" value="RIBOc"/>
    <property type="match status" value="1"/>
</dbReference>
<evidence type="ECO:0000313" key="3">
    <source>
        <dbReference type="EMBL" id="OCF38055.1"/>
    </source>
</evidence>
<keyword evidence="4" id="KW-1185">Reference proteome</keyword>
<dbReference type="PROSITE" id="PS50142">
    <property type="entry name" value="RNASE_3_2"/>
    <property type="match status" value="1"/>
</dbReference>
<reference evidence="3 4" key="1">
    <citation type="submission" date="2013-07" db="EMBL/GenBank/DDBJ databases">
        <title>The Genome Sequence of Cryptococcus heveanensis BCC8398.</title>
        <authorList>
            <consortium name="The Broad Institute Genome Sequencing Platform"/>
            <person name="Cuomo C."/>
            <person name="Litvintseva A."/>
            <person name="Chen Y."/>
            <person name="Heitman J."/>
            <person name="Sun S."/>
            <person name="Springer D."/>
            <person name="Dromer F."/>
            <person name="Young S.K."/>
            <person name="Zeng Q."/>
            <person name="Gargeya S."/>
            <person name="Fitzgerald M."/>
            <person name="Abouelleil A."/>
            <person name="Alvarado L."/>
            <person name="Berlin A.M."/>
            <person name="Chapman S.B."/>
            <person name="Dewar J."/>
            <person name="Goldberg J."/>
            <person name="Griggs A."/>
            <person name="Gujja S."/>
            <person name="Hansen M."/>
            <person name="Howarth C."/>
            <person name="Imamovic A."/>
            <person name="Larimer J."/>
            <person name="McCowan C."/>
            <person name="Murphy C."/>
            <person name="Pearson M."/>
            <person name="Priest M."/>
            <person name="Roberts A."/>
            <person name="Saif S."/>
            <person name="Shea T."/>
            <person name="Sykes S."/>
            <person name="Wortman J."/>
            <person name="Nusbaum C."/>
            <person name="Birren B."/>
        </authorList>
    </citation>
    <scope>NUCLEOTIDE SEQUENCE [LARGE SCALE GENOMIC DNA]</scope>
    <source>
        <strain evidence="3 4">BCC8398</strain>
    </source>
</reference>
<dbReference type="AlphaFoldDB" id="A0A1B9H458"/>
<dbReference type="OrthoDB" id="2563603at2759"/>
<sequence length="1239" mass="136151">MTESRLKTALDAGGRNKNEHWRLAFVGDRVLDLTAVMVLERHCSTSGLIQRYKENLVSNEVLSHVALAYKLHRGPALALILSSKTAMSQQQKLLGTAFEAWIGAAWLDAYEHGQEGTVVAWCEELYQMKNWSGLSEAMAKSEELLASTIGSSPSSETYSKTDNDHPLTLGAAAVAPSQPLTTYTMAPVRTSLRVMIGKVQAYLTGFTGTTNFSSSIGSPAKSLTFADLLKSHRRRVFNEHQSVPPVRFATAASSTQCRRPRNRLLAALKPYRSDIDSLCSRDISRWAKADVVFNGKGLPPLPKISSPELFDLFTDNRRGPAYQAFIVASQKGSGIIHTYARAMVLGEKLAESPATGERIGALCTSKTLAYISNAYGIDKLVRLQRLDPPSLDQRIMGSAMKSFVHAAFMSAESPKEKAAFSSWMGSVFSDRRWTFDEMTQTTTSAQKNNPASAPHTAAETPTVKQHEKINDPQKAVVEQAGQSKRHRMDIAQESPVQPKGLAQKGKADVARRITATHLTCEKEYQGDDEPQPALDRSAAEGKGKEPSTGQEDVVQTIASAIESKDDQSGNPFYKPSIPKAGSRNKDPEKTSKAPVDVTTGPTLPQAPEAARDSITASSDTQAQSSPKKSKKLKTKRSWTDMEVPSGWNLPVVPIELTALPSLLRTPIEKCAPPVGAERIEQVQAGKAAFSYAMQKTVRKHCQYVETVKLLAGHYSTKQVASFLAAYYDLHPSAPTEQQAAFADLFWAHIDKLTQVSREDAIFGREFDNWMDQITSPRVWPDLLSHMTKHENSPWQRKHGIRLSEAESTTESSVGPLSDTPSTSGYEGDAPKGWEPPFSPINFAALPPLLSSTNPHSIKLLYADKGAAVKKFDQSSSELLRKTLRPLYSHLVANGEADRDDWHSVAPLCSNSIVSHLSRHYNLYAKPDMPQSHAAKIFRRYVHWLHLQYPKEKNPDVFRNWIWAVFSKQTFPSLAEIEPKSYTRKGPNETKQQTKDKINRLEAEALKAKMISSQLSQDRPDGVTTPMLTQHDTSFQQEQRPSPDSIIHPIGGETKNPSLVNDSEVEQELGDKPAPPTEEKTPAPHPATPLQPASSPTTNLVSPEANQETQLLFTSIDFSTALTTSHEPTDEPVGIPNHTSSGQHSSSDEPSCSDQIVDLEATAEDPSSFDMSVETLTHVLETIDTSDSSGSPGETDQLSLGSQLKESTNTEESETGLEWITIPSTARRSISVPPERHRSE</sequence>
<feature type="region of interest" description="Disordered" evidence="1">
    <location>
        <begin position="803"/>
        <end position="830"/>
    </location>
</feature>
<dbReference type="SUPFAM" id="SSF69065">
    <property type="entry name" value="RNase III domain-like"/>
    <property type="match status" value="1"/>
</dbReference>
<feature type="compositionally biased region" description="Polar residues" evidence="1">
    <location>
        <begin position="1182"/>
        <end position="1206"/>
    </location>
</feature>
<proteinExistence type="predicted"/>
<dbReference type="EMBL" id="KI669492">
    <property type="protein sequence ID" value="OCF38055.1"/>
    <property type="molecule type" value="Genomic_DNA"/>
</dbReference>
<feature type="compositionally biased region" description="Polar residues" evidence="1">
    <location>
        <begin position="1025"/>
        <end position="1041"/>
    </location>
</feature>
<feature type="domain" description="RNase III" evidence="2">
    <location>
        <begin position="16"/>
        <end position="110"/>
    </location>
</feature>
<feature type="compositionally biased region" description="Polar residues" evidence="1">
    <location>
        <begin position="805"/>
        <end position="824"/>
    </location>
</feature>
<dbReference type="GO" id="GO:0006396">
    <property type="term" value="P:RNA processing"/>
    <property type="evidence" value="ECO:0007669"/>
    <property type="project" value="InterPro"/>
</dbReference>
<name>A0A1B9H458_9TREE</name>
<reference evidence="4" key="2">
    <citation type="submission" date="2013-12" db="EMBL/GenBank/DDBJ databases">
        <title>Evolution of pathogenesis and genome organization in the Tremellales.</title>
        <authorList>
            <person name="Cuomo C."/>
            <person name="Litvintseva A."/>
            <person name="Heitman J."/>
            <person name="Chen Y."/>
            <person name="Sun S."/>
            <person name="Springer D."/>
            <person name="Dromer F."/>
            <person name="Young S."/>
            <person name="Zeng Q."/>
            <person name="Chapman S."/>
            <person name="Gujja S."/>
            <person name="Saif S."/>
            <person name="Birren B."/>
        </authorList>
    </citation>
    <scope>NUCLEOTIDE SEQUENCE [LARGE SCALE GENOMIC DNA]</scope>
    <source>
        <strain evidence="4">BCC8398</strain>
    </source>
</reference>
<feature type="compositionally biased region" description="Polar residues" evidence="1">
    <location>
        <begin position="614"/>
        <end position="623"/>
    </location>
</feature>
<feature type="region of interest" description="Disordered" evidence="1">
    <location>
        <begin position="1010"/>
        <end position="1102"/>
    </location>
</feature>
<dbReference type="InterPro" id="IPR000999">
    <property type="entry name" value="RNase_III_dom"/>
</dbReference>
<dbReference type="Proteomes" id="UP000092666">
    <property type="component" value="Unassembled WGS sequence"/>
</dbReference>
<dbReference type="CDD" id="cd00593">
    <property type="entry name" value="RIBOc"/>
    <property type="match status" value="1"/>
</dbReference>
<organism evidence="3 4">
    <name type="scientific">Kwoniella heveanensis BCC8398</name>
    <dbReference type="NCBI Taxonomy" id="1296120"/>
    <lineage>
        <taxon>Eukaryota</taxon>
        <taxon>Fungi</taxon>
        <taxon>Dikarya</taxon>
        <taxon>Basidiomycota</taxon>
        <taxon>Agaricomycotina</taxon>
        <taxon>Tremellomycetes</taxon>
        <taxon>Tremellales</taxon>
        <taxon>Cryptococcaceae</taxon>
        <taxon>Kwoniella</taxon>
    </lineage>
</organism>
<accession>A0A1B9H458</accession>
<dbReference type="Pfam" id="PF00636">
    <property type="entry name" value="Ribonuclease_3"/>
    <property type="match status" value="1"/>
</dbReference>
<protein>
    <recommendedName>
        <fullName evidence="2">RNase III domain-containing protein</fullName>
    </recommendedName>
</protein>
<feature type="region of interest" description="Disordered" evidence="1">
    <location>
        <begin position="1180"/>
        <end position="1239"/>
    </location>
</feature>
<feature type="compositionally biased region" description="Basic residues" evidence="1">
    <location>
        <begin position="627"/>
        <end position="636"/>
    </location>
</feature>